<evidence type="ECO:0000313" key="2">
    <source>
        <dbReference type="EMBL" id="KAJ7214523.1"/>
    </source>
</evidence>
<dbReference type="SUPFAM" id="SSF81383">
    <property type="entry name" value="F-box domain"/>
    <property type="match status" value="1"/>
</dbReference>
<feature type="domain" description="F-box" evidence="1">
    <location>
        <begin position="3"/>
        <end position="56"/>
    </location>
</feature>
<accession>A0AAD6VKV2</accession>
<keyword evidence="3" id="KW-1185">Reference proteome</keyword>
<dbReference type="InterPro" id="IPR036047">
    <property type="entry name" value="F-box-like_dom_sf"/>
</dbReference>
<dbReference type="EMBL" id="JARJCW010000019">
    <property type="protein sequence ID" value="KAJ7214523.1"/>
    <property type="molecule type" value="Genomic_DNA"/>
</dbReference>
<evidence type="ECO:0000313" key="3">
    <source>
        <dbReference type="Proteomes" id="UP001219525"/>
    </source>
</evidence>
<name>A0AAD6VKV2_9AGAR</name>
<dbReference type="AlphaFoldDB" id="A0AAD6VKV2"/>
<gene>
    <name evidence="2" type="ORF">GGX14DRAFT_360174</name>
</gene>
<comment type="caution">
    <text evidence="2">The sequence shown here is derived from an EMBL/GenBank/DDBJ whole genome shotgun (WGS) entry which is preliminary data.</text>
</comment>
<dbReference type="Proteomes" id="UP001219525">
    <property type="component" value="Unassembled WGS sequence"/>
</dbReference>
<dbReference type="InterPro" id="IPR001810">
    <property type="entry name" value="F-box_dom"/>
</dbReference>
<organism evidence="2 3">
    <name type="scientific">Mycena pura</name>
    <dbReference type="NCBI Taxonomy" id="153505"/>
    <lineage>
        <taxon>Eukaryota</taxon>
        <taxon>Fungi</taxon>
        <taxon>Dikarya</taxon>
        <taxon>Basidiomycota</taxon>
        <taxon>Agaricomycotina</taxon>
        <taxon>Agaricomycetes</taxon>
        <taxon>Agaricomycetidae</taxon>
        <taxon>Agaricales</taxon>
        <taxon>Marasmiineae</taxon>
        <taxon>Mycenaceae</taxon>
        <taxon>Mycena</taxon>
    </lineage>
</organism>
<proteinExistence type="predicted"/>
<protein>
    <recommendedName>
        <fullName evidence="1">F-box domain-containing protein</fullName>
    </recommendedName>
</protein>
<dbReference type="PROSITE" id="PS50181">
    <property type="entry name" value="FBOX"/>
    <property type="match status" value="1"/>
</dbReference>
<reference evidence="2" key="1">
    <citation type="submission" date="2023-03" db="EMBL/GenBank/DDBJ databases">
        <title>Massive genome expansion in bonnet fungi (Mycena s.s.) driven by repeated elements and novel gene families across ecological guilds.</title>
        <authorList>
            <consortium name="Lawrence Berkeley National Laboratory"/>
            <person name="Harder C.B."/>
            <person name="Miyauchi S."/>
            <person name="Viragh M."/>
            <person name="Kuo A."/>
            <person name="Thoen E."/>
            <person name="Andreopoulos B."/>
            <person name="Lu D."/>
            <person name="Skrede I."/>
            <person name="Drula E."/>
            <person name="Henrissat B."/>
            <person name="Morin E."/>
            <person name="Kohler A."/>
            <person name="Barry K."/>
            <person name="LaButti K."/>
            <person name="Morin E."/>
            <person name="Salamov A."/>
            <person name="Lipzen A."/>
            <person name="Mereny Z."/>
            <person name="Hegedus B."/>
            <person name="Baldrian P."/>
            <person name="Stursova M."/>
            <person name="Weitz H."/>
            <person name="Taylor A."/>
            <person name="Grigoriev I.V."/>
            <person name="Nagy L.G."/>
            <person name="Martin F."/>
            <person name="Kauserud H."/>
        </authorList>
    </citation>
    <scope>NUCLEOTIDE SEQUENCE</scope>
    <source>
        <strain evidence="2">9144</strain>
    </source>
</reference>
<evidence type="ECO:0000259" key="1">
    <source>
        <dbReference type="PROSITE" id="PS50181"/>
    </source>
</evidence>
<sequence>MPHSPLHELPDDLVIYLFDLLGVPDILILRQVKLNIRQTCKRMQETSELHIVWTNACYHQILPKGYPFPDVSVEDLSARELEHHVRRAYLLASYWLSDKSPRCAVYAEFEATNGTPVSDLRFVPGHAGNWLISVSKGIWSTLAVWELSNTGSRPRKRFEWSRRDCLLKNFVLNDDPAAEGTVAISVIQYGSVRSRVEIMSIDEEIGFRSIHIMYSALDPVHFHQDLIVLCDNSDLSTVTNWKTGASAALQRPRQNGTATPMGLIDRCIQVLFAAESILVVRSRSLTLFPNPPLTLDTLIVHAPLAEHSFGWVDGVAMAIVIASPRTRTDLVPPLSILIRPEPEDPWTADDDHSLDLYVLRPADIPSLSSPAPACPYAFPPALASRVRSTRGALQCSDIRLGRHGTAVWVEPQNRSAVGLLHAMQDDAHAPVVRQNERLVGAVFPGPLFMGDGGGDFDAEVSVPRVRGRPLWANELNNCKALDYDERRGLVAVGSTRGRITVLSMVSPSSG</sequence>